<reference evidence="3" key="1">
    <citation type="submission" date="2018-03" db="EMBL/GenBank/DDBJ databases">
        <authorList>
            <person name="Guldener U."/>
        </authorList>
    </citation>
    <scope>NUCLEOTIDE SEQUENCE</scope>
</reference>
<evidence type="ECO:0000256" key="1">
    <source>
        <dbReference type="SAM" id="MobiDB-lite"/>
    </source>
</evidence>
<evidence type="ECO:0000256" key="2">
    <source>
        <dbReference type="SAM" id="SignalP"/>
    </source>
</evidence>
<feature type="region of interest" description="Disordered" evidence="1">
    <location>
        <begin position="65"/>
        <end position="189"/>
    </location>
</feature>
<evidence type="ECO:0000313" key="4">
    <source>
        <dbReference type="Proteomes" id="UP001187734"/>
    </source>
</evidence>
<feature type="chain" id="PRO_5042116293" evidence="2">
    <location>
        <begin position="23"/>
        <end position="252"/>
    </location>
</feature>
<sequence length="252" mass="26883">MPTSWKLGFLVAHLLALTLVNAELDNPQYLVPDLISAEPAVYLAGYKYHANEHLAKVIVRRQEEENNVDATTTGPVAPEPSPEKQISTELSSPEDPATATAPGDSQESIAASAGDDAPQTPADSNAPEPEDPRPTTAAEDNHDEEPHPPTSNIPRPEETAPIQKGDNAEPQAPGTIKVAKVSPGSKPYSAVHKGGKVNYWYEVSWVEGCKTTVDSQDVAYPINDKGPRCTDIFKSAFKSCDNGDVGGYIEAG</sequence>
<dbReference type="AlphaFoldDB" id="A0AAE8SNM0"/>
<proteinExistence type="predicted"/>
<gene>
    <name evidence="3" type="ORF">FTOL_12166</name>
</gene>
<dbReference type="EMBL" id="ONZP01000561">
    <property type="protein sequence ID" value="SPJ87141.1"/>
    <property type="molecule type" value="Genomic_DNA"/>
</dbReference>
<name>A0AAE8SNM0_9HYPO</name>
<keyword evidence="2" id="KW-0732">Signal</keyword>
<organism evidence="3 4">
    <name type="scientific">Fusarium torulosum</name>
    <dbReference type="NCBI Taxonomy" id="33205"/>
    <lineage>
        <taxon>Eukaryota</taxon>
        <taxon>Fungi</taxon>
        <taxon>Dikarya</taxon>
        <taxon>Ascomycota</taxon>
        <taxon>Pezizomycotina</taxon>
        <taxon>Sordariomycetes</taxon>
        <taxon>Hypocreomycetidae</taxon>
        <taxon>Hypocreales</taxon>
        <taxon>Nectriaceae</taxon>
        <taxon>Fusarium</taxon>
    </lineage>
</organism>
<evidence type="ECO:0000313" key="3">
    <source>
        <dbReference type="EMBL" id="SPJ87141.1"/>
    </source>
</evidence>
<protein>
    <submittedName>
        <fullName evidence="3">Uncharacterized protein</fullName>
    </submittedName>
</protein>
<accession>A0AAE8SNM0</accession>
<dbReference type="Proteomes" id="UP001187734">
    <property type="component" value="Unassembled WGS sequence"/>
</dbReference>
<comment type="caution">
    <text evidence="3">The sequence shown here is derived from an EMBL/GenBank/DDBJ whole genome shotgun (WGS) entry which is preliminary data.</text>
</comment>
<feature type="signal peptide" evidence="2">
    <location>
        <begin position="1"/>
        <end position="22"/>
    </location>
</feature>
<keyword evidence="4" id="KW-1185">Reference proteome</keyword>